<gene>
    <name evidence="2" type="ORF">C7N83_12430</name>
</gene>
<sequence length="71" mass="7848">MNLKQGADADEQSGYTLKNEGNPLQTKQIYTEKILQFSVSEVTARAAAGTPGIRPDSALLFYRKIRQAIAY</sequence>
<feature type="non-terminal residue" evidence="2">
    <location>
        <position position="71"/>
    </location>
</feature>
<protein>
    <submittedName>
        <fullName evidence="2">Uncharacterized protein</fullName>
    </submittedName>
</protein>
<evidence type="ECO:0000313" key="3">
    <source>
        <dbReference type="Proteomes" id="UP000241868"/>
    </source>
</evidence>
<evidence type="ECO:0000313" key="2">
    <source>
        <dbReference type="EMBL" id="PSJ79406.1"/>
    </source>
</evidence>
<evidence type="ECO:0000256" key="1">
    <source>
        <dbReference type="SAM" id="MobiDB-lite"/>
    </source>
</evidence>
<dbReference type="EMBL" id="PXYY01000116">
    <property type="protein sequence ID" value="PSJ79406.1"/>
    <property type="molecule type" value="Genomic_DNA"/>
</dbReference>
<comment type="caution">
    <text evidence="2">The sequence shown here is derived from an EMBL/GenBank/DDBJ whole genome shotgun (WGS) entry which is preliminary data.</text>
</comment>
<proteinExistence type="predicted"/>
<name>A0A2P7TXG7_9NEIS</name>
<accession>A0A2P7TXG7</accession>
<organism evidence="2 3">
    <name type="scientific">Neisseria iguanae</name>
    <dbReference type="NCBI Taxonomy" id="90242"/>
    <lineage>
        <taxon>Bacteria</taxon>
        <taxon>Pseudomonadati</taxon>
        <taxon>Pseudomonadota</taxon>
        <taxon>Betaproteobacteria</taxon>
        <taxon>Neisseriales</taxon>
        <taxon>Neisseriaceae</taxon>
        <taxon>Neisseria</taxon>
    </lineage>
</organism>
<dbReference type="AlphaFoldDB" id="A0A2P7TXG7"/>
<reference evidence="2 3" key="1">
    <citation type="submission" date="2018-03" db="EMBL/GenBank/DDBJ databases">
        <title>Neisseria weixii sp. nov., isolated from the intestinal contents of Tibetan Plateau pika (Ochotona curzoniae) in Yushu, Qinghai Province, China.</title>
        <authorList>
            <person name="Gui Z."/>
        </authorList>
    </citation>
    <scope>NUCLEOTIDE SEQUENCE [LARGE SCALE GENOMIC DNA]</scope>
    <source>
        <strain evidence="2 3">ATCC 51483</strain>
    </source>
</reference>
<feature type="region of interest" description="Disordered" evidence="1">
    <location>
        <begin position="1"/>
        <end position="22"/>
    </location>
</feature>
<dbReference type="Proteomes" id="UP000241868">
    <property type="component" value="Unassembled WGS sequence"/>
</dbReference>
<keyword evidence="3" id="KW-1185">Reference proteome</keyword>